<reference evidence="1 2" key="1">
    <citation type="submission" date="2018-06" db="EMBL/GenBank/DDBJ databases">
        <title>Comparative genomics reveals the genomic features of Rhizophagus irregularis, R. cerebriforme, R. diaphanum and Gigaspora rosea, and their symbiotic lifestyle signature.</title>
        <authorList>
            <person name="Morin E."/>
            <person name="San Clemente H."/>
            <person name="Chen E.C.H."/>
            <person name="De La Providencia I."/>
            <person name="Hainaut M."/>
            <person name="Kuo A."/>
            <person name="Kohler A."/>
            <person name="Murat C."/>
            <person name="Tang N."/>
            <person name="Roy S."/>
            <person name="Loubradou J."/>
            <person name="Henrissat B."/>
            <person name="Grigoriev I.V."/>
            <person name="Corradi N."/>
            <person name="Roux C."/>
            <person name="Martin F.M."/>
        </authorList>
    </citation>
    <scope>NUCLEOTIDE SEQUENCE [LARGE SCALE GENOMIC DNA]</scope>
    <source>
        <strain evidence="1 2">DAOM 227022</strain>
    </source>
</reference>
<accession>A0A397T7D9</accession>
<dbReference type="EMBL" id="QKYT01000088">
    <property type="protein sequence ID" value="RIA94178.1"/>
    <property type="molecule type" value="Genomic_DNA"/>
</dbReference>
<comment type="caution">
    <text evidence="1">The sequence shown here is derived from an EMBL/GenBank/DDBJ whole genome shotgun (WGS) entry which is preliminary data.</text>
</comment>
<evidence type="ECO:0008006" key="3">
    <source>
        <dbReference type="Google" id="ProtNLM"/>
    </source>
</evidence>
<sequence length="159" mass="18170">MTEFTTGKPPYGTIPHDGDLALAICNGLRPRVAKGTPKRYIDLVNKCLDANPQDRPSSKDLYKIFEDWELKLKDKNSIIFNEFSKADEIFLPSTEIELHTEAIYTSRHMNFTNLPNSVNSIRVQIENPEVSDSDLINRLLCNAIKEQDQELDEICIDDK</sequence>
<evidence type="ECO:0000313" key="1">
    <source>
        <dbReference type="EMBL" id="RIA94178.1"/>
    </source>
</evidence>
<proteinExistence type="predicted"/>
<protein>
    <recommendedName>
        <fullName evidence="3">Serine-threonine/tyrosine-protein kinase catalytic domain-containing protein</fullName>
    </recommendedName>
</protein>
<dbReference type="Gene3D" id="1.10.510.10">
    <property type="entry name" value="Transferase(Phosphotransferase) domain 1"/>
    <property type="match status" value="1"/>
</dbReference>
<gene>
    <name evidence="1" type="ORF">C1645_760772</name>
</gene>
<dbReference type="STRING" id="658196.A0A397T7D9"/>
<dbReference type="AlphaFoldDB" id="A0A397T7D9"/>
<name>A0A397T7D9_9GLOM</name>
<organism evidence="1 2">
    <name type="scientific">Glomus cerebriforme</name>
    <dbReference type="NCBI Taxonomy" id="658196"/>
    <lineage>
        <taxon>Eukaryota</taxon>
        <taxon>Fungi</taxon>
        <taxon>Fungi incertae sedis</taxon>
        <taxon>Mucoromycota</taxon>
        <taxon>Glomeromycotina</taxon>
        <taxon>Glomeromycetes</taxon>
        <taxon>Glomerales</taxon>
        <taxon>Glomeraceae</taxon>
        <taxon>Glomus</taxon>
    </lineage>
</organism>
<dbReference type="SUPFAM" id="SSF56112">
    <property type="entry name" value="Protein kinase-like (PK-like)"/>
    <property type="match status" value="1"/>
</dbReference>
<dbReference type="Proteomes" id="UP000265703">
    <property type="component" value="Unassembled WGS sequence"/>
</dbReference>
<dbReference type="OrthoDB" id="544350at2759"/>
<evidence type="ECO:0000313" key="2">
    <source>
        <dbReference type="Proteomes" id="UP000265703"/>
    </source>
</evidence>
<keyword evidence="2" id="KW-1185">Reference proteome</keyword>
<dbReference type="InterPro" id="IPR011009">
    <property type="entry name" value="Kinase-like_dom_sf"/>
</dbReference>